<evidence type="ECO:0000313" key="1">
    <source>
        <dbReference type="EMBL" id="KAF2473090.1"/>
    </source>
</evidence>
<proteinExistence type="predicted"/>
<gene>
    <name evidence="1" type="ORF">BDR25DRAFT_341269</name>
</gene>
<reference evidence="1" key="1">
    <citation type="journal article" date="2020" name="Stud. Mycol.">
        <title>101 Dothideomycetes genomes: a test case for predicting lifestyles and emergence of pathogens.</title>
        <authorList>
            <person name="Haridas S."/>
            <person name="Albert R."/>
            <person name="Binder M."/>
            <person name="Bloem J."/>
            <person name="Labutti K."/>
            <person name="Salamov A."/>
            <person name="Andreopoulos B."/>
            <person name="Baker S."/>
            <person name="Barry K."/>
            <person name="Bills G."/>
            <person name="Bluhm B."/>
            <person name="Cannon C."/>
            <person name="Castanera R."/>
            <person name="Culley D."/>
            <person name="Daum C."/>
            <person name="Ezra D."/>
            <person name="Gonzalez J."/>
            <person name="Henrissat B."/>
            <person name="Kuo A."/>
            <person name="Liang C."/>
            <person name="Lipzen A."/>
            <person name="Lutzoni F."/>
            <person name="Magnuson J."/>
            <person name="Mondo S."/>
            <person name="Nolan M."/>
            <person name="Ohm R."/>
            <person name="Pangilinan J."/>
            <person name="Park H.-J."/>
            <person name="Ramirez L."/>
            <person name="Alfaro M."/>
            <person name="Sun H."/>
            <person name="Tritt A."/>
            <person name="Yoshinaga Y."/>
            <person name="Zwiers L.-H."/>
            <person name="Turgeon B."/>
            <person name="Goodwin S."/>
            <person name="Spatafora J."/>
            <person name="Crous P."/>
            <person name="Grigoriev I."/>
        </authorList>
    </citation>
    <scope>NUCLEOTIDE SEQUENCE</scope>
    <source>
        <strain evidence="1">ATCC 200398</strain>
    </source>
</reference>
<name>A0ACB6R454_9PLEO</name>
<organism evidence="1 2">
    <name type="scientific">Lindgomyces ingoldianus</name>
    <dbReference type="NCBI Taxonomy" id="673940"/>
    <lineage>
        <taxon>Eukaryota</taxon>
        <taxon>Fungi</taxon>
        <taxon>Dikarya</taxon>
        <taxon>Ascomycota</taxon>
        <taxon>Pezizomycotina</taxon>
        <taxon>Dothideomycetes</taxon>
        <taxon>Pleosporomycetidae</taxon>
        <taxon>Pleosporales</taxon>
        <taxon>Lindgomycetaceae</taxon>
        <taxon>Lindgomyces</taxon>
    </lineage>
</organism>
<dbReference type="EMBL" id="MU003500">
    <property type="protein sequence ID" value="KAF2473090.1"/>
    <property type="molecule type" value="Genomic_DNA"/>
</dbReference>
<comment type="caution">
    <text evidence="1">The sequence shown here is derived from an EMBL/GenBank/DDBJ whole genome shotgun (WGS) entry which is preliminary data.</text>
</comment>
<evidence type="ECO:0000313" key="2">
    <source>
        <dbReference type="Proteomes" id="UP000799755"/>
    </source>
</evidence>
<keyword evidence="2" id="KW-1185">Reference proteome</keyword>
<sequence>MRRIPRPQRPIENLLPYYPSWRPRLVCFTGFPARYRFSPTSATFSSSTRYNGIFDGKPDKKKHQAMVRRWQKRLLGESEPIGAHVDPYDPTSPVRITPEEQGEEQEMLEEAEDGEGLGEYEEAVTWDGLEVVGGEKWAKEFNEWQKGDKLRGWEGSAYAPQTKVTEQSQLNNAFLRAVVETYMLIQAKQEPTLASHPERFSSEDPTWIYNVKLHAAPDGQLELNFPPEAMKEFLEEVNYREAKEQAVEEGLEEVVEEYIAEEVHAEAENSSHEPGSQSIDNAIAGSTDAVPTKAAALVKQNEKKPFDFMSNRPVPRAKREESTMTVDEVTETTTVNPESPSPTAELEALASTSEEAVATMRTAVRNAIETLAAQSISIQNPTVSEGPELVDYYEIQLTDPQIKFALSKRLLQLTSLRITDHLLNNSSTLGDLYTHLLAAAKPKPKKLIDQIRAEGEIQDKVKPGMEDLLRLPNVKLKDKRVTKVDKEREVGRWKVIEYALRERDLPVFTKDDVVEDRLKMERRKSRLWARAV</sequence>
<dbReference type="Proteomes" id="UP000799755">
    <property type="component" value="Unassembled WGS sequence"/>
</dbReference>
<protein>
    <submittedName>
        <fullName evidence="1">Uncharacterized protein</fullName>
    </submittedName>
</protein>
<accession>A0ACB6R454</accession>